<dbReference type="EC" id="2.1.2.11" evidence="3 6"/>
<dbReference type="InterPro" id="IPR040442">
    <property type="entry name" value="Pyrv_kinase-like_dom_sf"/>
</dbReference>
<dbReference type="InterPro" id="IPR003700">
    <property type="entry name" value="Pantoate_hydroxy_MeTrfase"/>
</dbReference>
<name>A0A8H7PTV9_MORIS</name>
<evidence type="ECO:0000313" key="8">
    <source>
        <dbReference type="EMBL" id="KAG2180123.1"/>
    </source>
</evidence>
<dbReference type="GO" id="GO:0005739">
    <property type="term" value="C:mitochondrion"/>
    <property type="evidence" value="ECO:0007669"/>
    <property type="project" value="TreeGrafter"/>
</dbReference>
<dbReference type="CDD" id="cd06557">
    <property type="entry name" value="KPHMT-like"/>
    <property type="match status" value="1"/>
</dbReference>
<dbReference type="Pfam" id="PF02548">
    <property type="entry name" value="Pantoate_transf"/>
    <property type="match status" value="1"/>
</dbReference>
<dbReference type="NCBIfam" id="TIGR00222">
    <property type="entry name" value="panB"/>
    <property type="match status" value="1"/>
</dbReference>
<feature type="compositionally biased region" description="Low complexity" evidence="7">
    <location>
        <begin position="337"/>
        <end position="347"/>
    </location>
</feature>
<gene>
    <name evidence="8" type="ORF">INT43_003911</name>
</gene>
<sequence>MAQRLLISTSTVFKSALAINYHAPIRTTWHARLATPTQRLYSSRPQEKPSDTFKRPKVTIRTMRRMAKQKEPITMMTAQDYPSGLMVDRAGIDSCLVGDSLAMVALGLDSTNPITVDEMLHHCRAVARGCKAPFLIGDLPFGSYESSPDDAVKVALRFVKEGNVEAVKLEGGKEMAETIRRITTVGVPVVAHVGLTPQRQAALGGFKVQAKTAKQARALLEDAIAVQDAGAFAVVLEAVPEEIATYITEQLEIPTIGIGAGKGCSGQVLVQNDALGVFDRFIPKFTKQYAKLGQMMVEGLREYHEEVKAGLFPTQQNTYPINEAELTRFFESEEQRQSQNQSNQSSENHNENLKAAPTAAVKASL</sequence>
<dbReference type="Gene3D" id="3.20.20.60">
    <property type="entry name" value="Phosphoenolpyruvate-binding domains"/>
    <property type="match status" value="1"/>
</dbReference>
<dbReference type="PANTHER" id="PTHR20881">
    <property type="entry name" value="3-METHYL-2-OXOBUTANOATE HYDROXYMETHYLTRANSFERASE"/>
    <property type="match status" value="1"/>
</dbReference>
<protein>
    <recommendedName>
        <fullName evidence="3 6">3-methyl-2-oxobutanoate hydroxymethyltransferase</fullName>
        <ecNumber evidence="3 6">2.1.2.11</ecNumber>
    </recommendedName>
</protein>
<comment type="caution">
    <text evidence="8">The sequence shown here is derived from an EMBL/GenBank/DDBJ whole genome shotgun (WGS) entry which is preliminary data.</text>
</comment>
<comment type="catalytic activity">
    <reaction evidence="5 6">
        <text>(6R)-5,10-methylene-5,6,7,8-tetrahydrofolate + 3-methyl-2-oxobutanoate + H2O = 2-dehydropantoate + (6S)-5,6,7,8-tetrahydrofolate</text>
        <dbReference type="Rhea" id="RHEA:11824"/>
        <dbReference type="ChEBI" id="CHEBI:11561"/>
        <dbReference type="ChEBI" id="CHEBI:11851"/>
        <dbReference type="ChEBI" id="CHEBI:15377"/>
        <dbReference type="ChEBI" id="CHEBI:15636"/>
        <dbReference type="ChEBI" id="CHEBI:57453"/>
        <dbReference type="EC" id="2.1.2.11"/>
    </reaction>
</comment>
<keyword evidence="4 6" id="KW-0808">Transferase</keyword>
<evidence type="ECO:0000256" key="6">
    <source>
        <dbReference type="RuleBase" id="RU362100"/>
    </source>
</evidence>
<dbReference type="NCBIfam" id="NF001452">
    <property type="entry name" value="PRK00311.1"/>
    <property type="match status" value="1"/>
</dbReference>
<accession>A0A8H7PTV9</accession>
<comment type="similarity">
    <text evidence="2 6">Belongs to the PanB family.</text>
</comment>
<dbReference type="InterPro" id="IPR015813">
    <property type="entry name" value="Pyrv/PenolPyrv_kinase-like_dom"/>
</dbReference>
<evidence type="ECO:0000256" key="7">
    <source>
        <dbReference type="SAM" id="MobiDB-lite"/>
    </source>
</evidence>
<evidence type="ECO:0000256" key="1">
    <source>
        <dbReference type="ARBA" id="ARBA00005033"/>
    </source>
</evidence>
<dbReference type="UniPathway" id="UPA00028">
    <property type="reaction ID" value="UER00003"/>
</dbReference>
<keyword evidence="9" id="KW-1185">Reference proteome</keyword>
<organism evidence="8 9">
    <name type="scientific">Mortierella isabellina</name>
    <name type="common">Filamentous fungus</name>
    <name type="synonym">Umbelopsis isabellina</name>
    <dbReference type="NCBI Taxonomy" id="91625"/>
    <lineage>
        <taxon>Eukaryota</taxon>
        <taxon>Fungi</taxon>
        <taxon>Fungi incertae sedis</taxon>
        <taxon>Mucoromycota</taxon>
        <taxon>Mucoromycotina</taxon>
        <taxon>Umbelopsidomycetes</taxon>
        <taxon>Umbelopsidales</taxon>
        <taxon>Umbelopsidaceae</taxon>
        <taxon>Umbelopsis</taxon>
    </lineage>
</organism>
<dbReference type="Proteomes" id="UP000654370">
    <property type="component" value="Unassembled WGS sequence"/>
</dbReference>
<dbReference type="EMBL" id="JAEPQZ010000006">
    <property type="protein sequence ID" value="KAG2180123.1"/>
    <property type="molecule type" value="Genomic_DNA"/>
</dbReference>
<dbReference type="SUPFAM" id="SSF51621">
    <property type="entry name" value="Phosphoenolpyruvate/pyruvate domain"/>
    <property type="match status" value="1"/>
</dbReference>
<comment type="function">
    <text evidence="6">Catalyzes the reversible reaction in which hydroxymethyl group from 5,10-methylenetetrahydrofolate is transferred onto alpha-ketoisovalerate to form ketopantoate.</text>
</comment>
<evidence type="ECO:0000256" key="3">
    <source>
        <dbReference type="ARBA" id="ARBA00012618"/>
    </source>
</evidence>
<feature type="region of interest" description="Disordered" evidence="7">
    <location>
        <begin position="332"/>
        <end position="365"/>
    </location>
</feature>
<dbReference type="PANTHER" id="PTHR20881:SF0">
    <property type="entry name" value="3-METHYL-2-OXOBUTANOATE HYDROXYMETHYLTRANSFERASE"/>
    <property type="match status" value="1"/>
</dbReference>
<evidence type="ECO:0000256" key="4">
    <source>
        <dbReference type="ARBA" id="ARBA00022679"/>
    </source>
</evidence>
<dbReference type="FunFam" id="3.20.20.60:FF:000003">
    <property type="entry name" value="3-methyl-2-oxobutanoate hydroxymethyltransferase"/>
    <property type="match status" value="1"/>
</dbReference>
<reference evidence="8" key="1">
    <citation type="submission" date="2020-12" db="EMBL/GenBank/DDBJ databases">
        <title>Metabolic potential, ecology and presence of endohyphal bacteria is reflected in genomic diversity of Mucoromycotina.</title>
        <authorList>
            <person name="Muszewska A."/>
            <person name="Okrasinska A."/>
            <person name="Steczkiewicz K."/>
            <person name="Drgas O."/>
            <person name="Orlowska M."/>
            <person name="Perlinska-Lenart U."/>
            <person name="Aleksandrzak-Piekarczyk T."/>
            <person name="Szatraj K."/>
            <person name="Zielenkiewicz U."/>
            <person name="Pilsyk S."/>
            <person name="Malc E."/>
            <person name="Mieczkowski P."/>
            <person name="Kruszewska J.S."/>
            <person name="Biernat P."/>
            <person name="Pawlowska J."/>
        </authorList>
    </citation>
    <scope>NUCLEOTIDE SEQUENCE</scope>
    <source>
        <strain evidence="8">WA0000067209</strain>
    </source>
</reference>
<dbReference type="GO" id="GO:0015940">
    <property type="term" value="P:pantothenate biosynthetic process"/>
    <property type="evidence" value="ECO:0007669"/>
    <property type="project" value="UniProtKB-UniPathway"/>
</dbReference>
<dbReference type="OrthoDB" id="425211at2759"/>
<comment type="pathway">
    <text evidence="1 6">Cofactor biosynthesis; (R)-pantothenate biosynthesis; (R)-pantoate from 3-methyl-2-oxobutanoate: step 1/2.</text>
</comment>
<dbReference type="HAMAP" id="MF_00156">
    <property type="entry name" value="PanB"/>
    <property type="match status" value="1"/>
</dbReference>
<keyword evidence="6" id="KW-0566">Pantothenate biosynthesis</keyword>
<dbReference type="GO" id="GO:0000287">
    <property type="term" value="F:magnesium ion binding"/>
    <property type="evidence" value="ECO:0007669"/>
    <property type="project" value="TreeGrafter"/>
</dbReference>
<evidence type="ECO:0000313" key="9">
    <source>
        <dbReference type="Proteomes" id="UP000654370"/>
    </source>
</evidence>
<dbReference type="GO" id="GO:0003864">
    <property type="term" value="F:3-methyl-2-oxobutanoate hydroxymethyltransferase activity"/>
    <property type="evidence" value="ECO:0007669"/>
    <property type="project" value="UniProtKB-EC"/>
</dbReference>
<evidence type="ECO:0000256" key="5">
    <source>
        <dbReference type="ARBA" id="ARBA00049172"/>
    </source>
</evidence>
<dbReference type="AlphaFoldDB" id="A0A8H7PTV9"/>
<proteinExistence type="inferred from homology"/>
<evidence type="ECO:0000256" key="2">
    <source>
        <dbReference type="ARBA" id="ARBA00008676"/>
    </source>
</evidence>